<evidence type="ECO:0000256" key="4">
    <source>
        <dbReference type="ARBA" id="ARBA00023125"/>
    </source>
</evidence>
<dbReference type="Gene3D" id="6.10.250.690">
    <property type="match status" value="1"/>
</dbReference>
<evidence type="ECO:0000313" key="10">
    <source>
        <dbReference type="EMBL" id="TDR45672.1"/>
    </source>
</evidence>
<dbReference type="PANTHER" id="PTHR48111:SF76">
    <property type="entry name" value="TWO-COMPONENT RESPONSE REGULATOR"/>
    <property type="match status" value="1"/>
</dbReference>
<dbReference type="GO" id="GO:0006355">
    <property type="term" value="P:regulation of DNA-templated transcription"/>
    <property type="evidence" value="ECO:0007669"/>
    <property type="project" value="InterPro"/>
</dbReference>
<dbReference type="InterPro" id="IPR039420">
    <property type="entry name" value="WalR-like"/>
</dbReference>
<dbReference type="SMART" id="SM00448">
    <property type="entry name" value="REC"/>
    <property type="match status" value="1"/>
</dbReference>
<dbReference type="CDD" id="cd19935">
    <property type="entry name" value="REC_OmpR_CusR-like"/>
    <property type="match status" value="1"/>
</dbReference>
<dbReference type="FunFam" id="3.40.50.2300:FF:000002">
    <property type="entry name" value="DNA-binding response regulator PhoP"/>
    <property type="match status" value="1"/>
</dbReference>
<dbReference type="SUPFAM" id="SSF46894">
    <property type="entry name" value="C-terminal effector domain of the bipartite response regulators"/>
    <property type="match status" value="1"/>
</dbReference>
<sequence length="225" mass="24936">MRLLIIEDDQQTAEWLAKGLRQGGHVVDLAADGRDGLYLASTGEYDVAVIDRLLPRLDGLSIVRTLRGAKNALPILVLTALGETAERVEGLNAGADDYLTKPFAFSELTARVHALARRPPLSSVETTLSVGGLTVDLVRRTVVRDGHPIDLQGREFQLLEYLMRNANRVVTRTMLLEHVWGFHFDPKTSVVETHISRLRAKIGRGSAPELIHTIRGMGYSLREPR</sequence>
<dbReference type="CDD" id="cd00383">
    <property type="entry name" value="trans_reg_C"/>
    <property type="match status" value="1"/>
</dbReference>
<keyword evidence="3" id="KW-0805">Transcription regulation</keyword>
<dbReference type="GO" id="GO:0005829">
    <property type="term" value="C:cytosol"/>
    <property type="evidence" value="ECO:0007669"/>
    <property type="project" value="TreeGrafter"/>
</dbReference>
<protein>
    <submittedName>
        <fullName evidence="10">Two-component system OmpR family response regulator</fullName>
    </submittedName>
</protein>
<dbReference type="GO" id="GO:0000156">
    <property type="term" value="F:phosphorelay response regulator activity"/>
    <property type="evidence" value="ECO:0007669"/>
    <property type="project" value="TreeGrafter"/>
</dbReference>
<keyword evidence="2" id="KW-0902">Two-component regulatory system</keyword>
<evidence type="ECO:0000259" key="9">
    <source>
        <dbReference type="PROSITE" id="PS51755"/>
    </source>
</evidence>
<dbReference type="Proteomes" id="UP000295293">
    <property type="component" value="Unassembled WGS sequence"/>
</dbReference>
<keyword evidence="4 7" id="KW-0238">DNA-binding</keyword>
<dbReference type="GO" id="GO:0032993">
    <property type="term" value="C:protein-DNA complex"/>
    <property type="evidence" value="ECO:0007669"/>
    <property type="project" value="TreeGrafter"/>
</dbReference>
<feature type="DNA-binding region" description="OmpR/PhoB-type" evidence="7">
    <location>
        <begin position="125"/>
        <end position="223"/>
    </location>
</feature>
<dbReference type="RefSeq" id="WP_133818040.1">
    <property type="nucleotide sequence ID" value="NZ_SNZH01000004.1"/>
</dbReference>
<dbReference type="FunFam" id="1.10.10.10:FF:000005">
    <property type="entry name" value="Two-component system response regulator"/>
    <property type="match status" value="1"/>
</dbReference>
<accession>A0A4R6Z276</accession>
<feature type="domain" description="OmpR/PhoB-type" evidence="9">
    <location>
        <begin position="125"/>
        <end position="223"/>
    </location>
</feature>
<dbReference type="PROSITE" id="PS51755">
    <property type="entry name" value="OMPR_PHOB"/>
    <property type="match status" value="1"/>
</dbReference>
<comment type="caution">
    <text evidence="10">The sequence shown here is derived from an EMBL/GenBank/DDBJ whole genome shotgun (WGS) entry which is preliminary data.</text>
</comment>
<evidence type="ECO:0000256" key="3">
    <source>
        <dbReference type="ARBA" id="ARBA00023015"/>
    </source>
</evidence>
<dbReference type="Pfam" id="PF00486">
    <property type="entry name" value="Trans_reg_C"/>
    <property type="match status" value="1"/>
</dbReference>
<organism evidence="10 11">
    <name type="scientific">Tahibacter aquaticus</name>
    <dbReference type="NCBI Taxonomy" id="520092"/>
    <lineage>
        <taxon>Bacteria</taxon>
        <taxon>Pseudomonadati</taxon>
        <taxon>Pseudomonadota</taxon>
        <taxon>Gammaproteobacteria</taxon>
        <taxon>Lysobacterales</taxon>
        <taxon>Rhodanobacteraceae</taxon>
        <taxon>Tahibacter</taxon>
    </lineage>
</organism>
<proteinExistence type="predicted"/>
<feature type="modified residue" description="4-aspartylphosphate" evidence="6">
    <location>
        <position position="51"/>
    </location>
</feature>
<dbReference type="Gene3D" id="3.40.50.2300">
    <property type="match status" value="1"/>
</dbReference>
<evidence type="ECO:0000256" key="1">
    <source>
        <dbReference type="ARBA" id="ARBA00022553"/>
    </source>
</evidence>
<dbReference type="InterPro" id="IPR036388">
    <property type="entry name" value="WH-like_DNA-bd_sf"/>
</dbReference>
<evidence type="ECO:0000256" key="5">
    <source>
        <dbReference type="ARBA" id="ARBA00023163"/>
    </source>
</evidence>
<dbReference type="InterPro" id="IPR016032">
    <property type="entry name" value="Sig_transdc_resp-reg_C-effctor"/>
</dbReference>
<evidence type="ECO:0000313" key="11">
    <source>
        <dbReference type="Proteomes" id="UP000295293"/>
    </source>
</evidence>
<keyword evidence="1 6" id="KW-0597">Phosphoprotein</keyword>
<evidence type="ECO:0000256" key="2">
    <source>
        <dbReference type="ARBA" id="ARBA00023012"/>
    </source>
</evidence>
<evidence type="ECO:0000259" key="8">
    <source>
        <dbReference type="PROSITE" id="PS50110"/>
    </source>
</evidence>
<gene>
    <name evidence="10" type="ORF">DFR29_104100</name>
</gene>
<dbReference type="Gene3D" id="1.10.10.10">
    <property type="entry name" value="Winged helix-like DNA-binding domain superfamily/Winged helix DNA-binding domain"/>
    <property type="match status" value="1"/>
</dbReference>
<feature type="domain" description="Response regulatory" evidence="8">
    <location>
        <begin position="2"/>
        <end position="116"/>
    </location>
</feature>
<dbReference type="AlphaFoldDB" id="A0A4R6Z276"/>
<name>A0A4R6Z276_9GAMM</name>
<dbReference type="PROSITE" id="PS50110">
    <property type="entry name" value="RESPONSE_REGULATORY"/>
    <property type="match status" value="1"/>
</dbReference>
<dbReference type="Pfam" id="PF00072">
    <property type="entry name" value="Response_reg"/>
    <property type="match status" value="1"/>
</dbReference>
<keyword evidence="11" id="KW-1185">Reference proteome</keyword>
<keyword evidence="5" id="KW-0804">Transcription</keyword>
<dbReference type="InterPro" id="IPR011006">
    <property type="entry name" value="CheY-like_superfamily"/>
</dbReference>
<evidence type="ECO:0000256" key="6">
    <source>
        <dbReference type="PROSITE-ProRule" id="PRU00169"/>
    </source>
</evidence>
<dbReference type="InterPro" id="IPR001867">
    <property type="entry name" value="OmpR/PhoB-type_DNA-bd"/>
</dbReference>
<dbReference type="InterPro" id="IPR001789">
    <property type="entry name" value="Sig_transdc_resp-reg_receiver"/>
</dbReference>
<evidence type="ECO:0000256" key="7">
    <source>
        <dbReference type="PROSITE-ProRule" id="PRU01091"/>
    </source>
</evidence>
<reference evidence="10 11" key="1">
    <citation type="submission" date="2019-03" db="EMBL/GenBank/DDBJ databases">
        <title>Genomic Encyclopedia of Type Strains, Phase IV (KMG-IV): sequencing the most valuable type-strain genomes for metagenomic binning, comparative biology and taxonomic classification.</title>
        <authorList>
            <person name="Goeker M."/>
        </authorList>
    </citation>
    <scope>NUCLEOTIDE SEQUENCE [LARGE SCALE GENOMIC DNA]</scope>
    <source>
        <strain evidence="10 11">DSM 21667</strain>
    </source>
</reference>
<dbReference type="PANTHER" id="PTHR48111">
    <property type="entry name" value="REGULATOR OF RPOS"/>
    <property type="match status" value="1"/>
</dbReference>
<dbReference type="GO" id="GO:0000976">
    <property type="term" value="F:transcription cis-regulatory region binding"/>
    <property type="evidence" value="ECO:0007669"/>
    <property type="project" value="TreeGrafter"/>
</dbReference>
<dbReference type="SUPFAM" id="SSF52172">
    <property type="entry name" value="CheY-like"/>
    <property type="match status" value="1"/>
</dbReference>
<dbReference type="SMART" id="SM00862">
    <property type="entry name" value="Trans_reg_C"/>
    <property type="match status" value="1"/>
</dbReference>
<dbReference type="OrthoDB" id="9802426at2"/>
<dbReference type="EMBL" id="SNZH01000004">
    <property type="protein sequence ID" value="TDR45672.1"/>
    <property type="molecule type" value="Genomic_DNA"/>
</dbReference>